<dbReference type="NCBIfam" id="TIGR01197">
    <property type="entry name" value="nramp"/>
    <property type="match status" value="1"/>
</dbReference>
<dbReference type="GO" id="GO:0006879">
    <property type="term" value="P:intracellular iron ion homeostasis"/>
    <property type="evidence" value="ECO:0007669"/>
    <property type="project" value="EnsemblFungi"/>
</dbReference>
<feature type="transmembrane region" description="Helical" evidence="5">
    <location>
        <begin position="482"/>
        <end position="507"/>
    </location>
</feature>
<feature type="transmembrane region" description="Helical" evidence="5">
    <location>
        <begin position="113"/>
        <end position="131"/>
    </location>
</feature>
<feature type="transmembrane region" description="Helical" evidence="5">
    <location>
        <begin position="73"/>
        <end position="92"/>
    </location>
</feature>
<dbReference type="GO" id="GO:0005384">
    <property type="term" value="F:manganese ion transmembrane transporter activity"/>
    <property type="evidence" value="ECO:0007669"/>
    <property type="project" value="TreeGrafter"/>
</dbReference>
<dbReference type="PANTHER" id="PTHR11706">
    <property type="entry name" value="SOLUTE CARRIER PROTEIN FAMILY 11 MEMBER"/>
    <property type="match status" value="1"/>
</dbReference>
<evidence type="ECO:0000313" key="7">
    <source>
        <dbReference type="Proteomes" id="UP000095038"/>
    </source>
</evidence>
<feature type="transmembrane region" description="Helical" evidence="5">
    <location>
        <begin position="225"/>
        <end position="249"/>
    </location>
</feature>
<dbReference type="GeneID" id="30964007"/>
<evidence type="ECO:0000256" key="4">
    <source>
        <dbReference type="ARBA" id="ARBA00023136"/>
    </source>
</evidence>
<dbReference type="AlphaFoldDB" id="A0A1D2VKT1"/>
<dbReference type="RefSeq" id="XP_020048519.1">
    <property type="nucleotide sequence ID" value="XM_020190371.1"/>
</dbReference>
<keyword evidence="4 5" id="KW-0472">Membrane</keyword>
<dbReference type="GO" id="GO:0030026">
    <property type="term" value="P:intracellular manganese ion homeostasis"/>
    <property type="evidence" value="ECO:0007669"/>
    <property type="project" value="TreeGrafter"/>
</dbReference>
<feature type="transmembrane region" description="Helical" evidence="5">
    <location>
        <begin position="178"/>
        <end position="198"/>
    </location>
</feature>
<keyword evidence="7" id="KW-1185">Reference proteome</keyword>
<dbReference type="Pfam" id="PF01566">
    <property type="entry name" value="Nramp"/>
    <property type="match status" value="1"/>
</dbReference>
<evidence type="ECO:0000256" key="3">
    <source>
        <dbReference type="ARBA" id="ARBA00022989"/>
    </source>
</evidence>
<dbReference type="GO" id="GO:0015086">
    <property type="term" value="F:cadmium ion transmembrane transporter activity"/>
    <property type="evidence" value="ECO:0007669"/>
    <property type="project" value="TreeGrafter"/>
</dbReference>
<keyword evidence="3 5" id="KW-1133">Transmembrane helix</keyword>
<sequence length="513" mass="56799">MSQSNSSTDNVNITKNSFFSFPYLKSFLNNTYVKIFIKYMKFVGPGIMVSVAYMDPGNYSTSVSAGSNYAYKLLFAIFISNIFAIILQCLCVKLSSVTGLDLAENCHKNLPPWLNISIYVLAEFAIIATDLAEVVGTAISLEILFGIPLFYGVLLTILDVLIILFFYKPGGTMKQVRVFEIAISILVALTCFCFVLELTKISIPNKLDVFIGFLPSKEIFTEQKALYLSLGILGATVMPHSLYLGSALVQPRLLNYDLKHQNASSHDLSNPKNLHNKDRYEQSIDQRYKPSLAAIDDCLLYSYWELIISLFLVATFVNSAILIVAGSTLFGTPDADDADLLSIYEMLSSYISPAAGLIFALAMLFSGQSAGIICTMAGQIVSEGFINWSFKPWVRRIITRLIAIIPCLIITSIMGRKGISSILNGSQVVLSLILPFCSAPLIYFTCNKDIMKVEISKNSSLNERYFIGSNGKKYVDFSNSTFTVIISFATWGIIGFLNIYLIVSFLMGADIHF</sequence>
<feature type="transmembrane region" description="Helical" evidence="5">
    <location>
        <begin position="427"/>
        <end position="446"/>
    </location>
</feature>
<dbReference type="GO" id="GO:0034755">
    <property type="term" value="P:iron ion transmembrane transport"/>
    <property type="evidence" value="ECO:0007669"/>
    <property type="project" value="TreeGrafter"/>
</dbReference>
<dbReference type="InterPro" id="IPR001046">
    <property type="entry name" value="NRAMP_fam"/>
</dbReference>
<feature type="transmembrane region" description="Helical" evidence="5">
    <location>
        <begin position="397"/>
        <end position="415"/>
    </location>
</feature>
<reference evidence="7" key="1">
    <citation type="submission" date="2016-05" db="EMBL/GenBank/DDBJ databases">
        <title>Comparative genomics of biotechnologically important yeasts.</title>
        <authorList>
            <consortium name="DOE Joint Genome Institute"/>
            <person name="Riley R."/>
            <person name="Haridas S."/>
            <person name="Wolfe K.H."/>
            <person name="Lopes M.R."/>
            <person name="Hittinger C.T."/>
            <person name="Goker M."/>
            <person name="Salamov A."/>
            <person name="Wisecaver J."/>
            <person name="Long T.M."/>
            <person name="Aerts A.L."/>
            <person name="Barry K."/>
            <person name="Choi C."/>
            <person name="Clum A."/>
            <person name="Coughlan A.Y."/>
            <person name="Deshpande S."/>
            <person name="Douglass A.P."/>
            <person name="Hanson S.J."/>
            <person name="Klenk H.-P."/>
            <person name="Labutti K."/>
            <person name="Lapidus A."/>
            <person name="Lindquist E."/>
            <person name="Lipzen A."/>
            <person name="Meier-Kolthoff J.P."/>
            <person name="Ohm R.A."/>
            <person name="Otillar R.P."/>
            <person name="Pangilinan J."/>
            <person name="Peng Y."/>
            <person name="Rokas A."/>
            <person name="Rosa C.A."/>
            <person name="Scheuner C."/>
            <person name="Sibirny A.A."/>
            <person name="Slot J.C."/>
            <person name="Stielow J.B."/>
            <person name="Sun H."/>
            <person name="Kurtzman C.P."/>
            <person name="Blackwell M."/>
            <person name="Grigoriev I.V."/>
            <person name="Jeffries T.W."/>
        </authorList>
    </citation>
    <scope>NUCLEOTIDE SEQUENCE [LARGE SCALE GENOMIC DNA]</scope>
    <source>
        <strain evidence="7">DSM 1968</strain>
    </source>
</reference>
<dbReference type="InParanoid" id="A0A1D2VKT1"/>
<dbReference type="HAMAP" id="MF_00221">
    <property type="entry name" value="NRAMP"/>
    <property type="match status" value="1"/>
</dbReference>
<evidence type="ECO:0000256" key="1">
    <source>
        <dbReference type="ARBA" id="ARBA00004141"/>
    </source>
</evidence>
<name>A0A1D2VKT1_9ASCO</name>
<accession>A0A1D2VKT1</accession>
<feature type="transmembrane region" description="Helical" evidence="5">
    <location>
        <begin position="306"/>
        <end position="330"/>
    </location>
</feature>
<evidence type="ECO:0000256" key="2">
    <source>
        <dbReference type="ARBA" id="ARBA00022692"/>
    </source>
</evidence>
<protein>
    <submittedName>
        <fullName evidence="6">YLR034Cp-like protein</fullName>
    </submittedName>
</protein>
<dbReference type="FunCoup" id="A0A1D2VKT1">
    <property type="interactions" value="213"/>
</dbReference>
<gene>
    <name evidence="6" type="ORF">ASCRUDRAFT_32572</name>
</gene>
<evidence type="ECO:0000256" key="5">
    <source>
        <dbReference type="SAM" id="Phobius"/>
    </source>
</evidence>
<keyword evidence="2 5" id="KW-0812">Transmembrane</keyword>
<feature type="transmembrane region" description="Helical" evidence="5">
    <location>
        <begin position="350"/>
        <end position="376"/>
    </location>
</feature>
<proteinExistence type="inferred from homology"/>
<dbReference type="PRINTS" id="PR00447">
    <property type="entry name" value="NATRESASSCMP"/>
</dbReference>
<dbReference type="EMBL" id="KV454477">
    <property type="protein sequence ID" value="ODV62212.1"/>
    <property type="molecule type" value="Genomic_DNA"/>
</dbReference>
<dbReference type="NCBIfam" id="NF037982">
    <property type="entry name" value="Nramp_1"/>
    <property type="match status" value="1"/>
</dbReference>
<evidence type="ECO:0000313" key="6">
    <source>
        <dbReference type="EMBL" id="ODV62212.1"/>
    </source>
</evidence>
<dbReference type="PANTHER" id="PTHR11706:SF29">
    <property type="entry name" value="IRON TRANSPORTER SMF3"/>
    <property type="match status" value="1"/>
</dbReference>
<dbReference type="STRING" id="1344418.A0A1D2VKT1"/>
<organism evidence="6 7">
    <name type="scientific">Ascoidea rubescens DSM 1968</name>
    <dbReference type="NCBI Taxonomy" id="1344418"/>
    <lineage>
        <taxon>Eukaryota</taxon>
        <taxon>Fungi</taxon>
        <taxon>Dikarya</taxon>
        <taxon>Ascomycota</taxon>
        <taxon>Saccharomycotina</taxon>
        <taxon>Saccharomycetes</taxon>
        <taxon>Ascoideaceae</taxon>
        <taxon>Ascoidea</taxon>
    </lineage>
</organism>
<dbReference type="GO" id="GO:0000329">
    <property type="term" value="C:fungal-type vacuole membrane"/>
    <property type="evidence" value="ECO:0007669"/>
    <property type="project" value="EnsemblFungi"/>
</dbReference>
<feature type="transmembrane region" description="Helical" evidence="5">
    <location>
        <begin position="35"/>
        <end position="53"/>
    </location>
</feature>
<dbReference type="OrthoDB" id="409173at2759"/>
<feature type="transmembrane region" description="Helical" evidence="5">
    <location>
        <begin position="143"/>
        <end position="166"/>
    </location>
</feature>
<dbReference type="Proteomes" id="UP000095038">
    <property type="component" value="Unassembled WGS sequence"/>
</dbReference>
<comment type="subcellular location">
    <subcellularLocation>
        <location evidence="1">Membrane</location>
        <topology evidence="1">Multi-pass membrane protein</topology>
    </subcellularLocation>
</comment>